<dbReference type="PRINTS" id="PR00039">
    <property type="entry name" value="HTHLYSR"/>
</dbReference>
<comment type="similarity">
    <text evidence="1">Belongs to the LysR transcriptional regulatory family.</text>
</comment>
<evidence type="ECO:0000256" key="5">
    <source>
        <dbReference type="ARBA" id="ARBA00023163"/>
    </source>
</evidence>
<dbReference type="SUPFAM" id="SSF53850">
    <property type="entry name" value="Periplasmic binding protein-like II"/>
    <property type="match status" value="1"/>
</dbReference>
<organism evidence="7 8">
    <name type="scientific">Azomonas agilis</name>
    <dbReference type="NCBI Taxonomy" id="116849"/>
    <lineage>
        <taxon>Bacteria</taxon>
        <taxon>Pseudomonadati</taxon>
        <taxon>Pseudomonadota</taxon>
        <taxon>Gammaproteobacteria</taxon>
        <taxon>Pseudomonadales</taxon>
        <taxon>Pseudomonadaceae</taxon>
        <taxon>Azomonas</taxon>
    </lineage>
</organism>
<dbReference type="PROSITE" id="PS50931">
    <property type="entry name" value="HTH_LYSR"/>
    <property type="match status" value="1"/>
</dbReference>
<gene>
    <name evidence="7" type="ORF">LX59_01130</name>
</gene>
<dbReference type="Pfam" id="PF00126">
    <property type="entry name" value="HTH_1"/>
    <property type="match status" value="1"/>
</dbReference>
<dbReference type="PANTHER" id="PTHR30346:SF26">
    <property type="entry name" value="HYDROGEN PEROXIDE-INDUCIBLE GENES ACTIVATOR"/>
    <property type="match status" value="1"/>
</dbReference>
<keyword evidence="5" id="KW-0804">Transcription</keyword>
<reference evidence="7 8" key="1">
    <citation type="submission" date="2019-07" db="EMBL/GenBank/DDBJ databases">
        <title>Genomic Encyclopedia of Type Strains, Phase I: the one thousand microbial genomes (KMG-I) project.</title>
        <authorList>
            <person name="Kyrpides N."/>
        </authorList>
    </citation>
    <scope>NUCLEOTIDE SEQUENCE [LARGE SCALE GENOMIC DNA]</scope>
    <source>
        <strain evidence="7 8">DSM 375</strain>
    </source>
</reference>
<dbReference type="Gene3D" id="1.10.10.10">
    <property type="entry name" value="Winged helix-like DNA-binding domain superfamily/Winged helix DNA-binding domain"/>
    <property type="match status" value="1"/>
</dbReference>
<keyword evidence="4" id="KW-0010">Activator</keyword>
<dbReference type="InterPro" id="IPR036390">
    <property type="entry name" value="WH_DNA-bd_sf"/>
</dbReference>
<evidence type="ECO:0000256" key="4">
    <source>
        <dbReference type="ARBA" id="ARBA00023159"/>
    </source>
</evidence>
<protein>
    <submittedName>
        <fullName evidence="7">LysR family hydrogen peroxide-inducible transcriptional activator</fullName>
    </submittedName>
</protein>
<dbReference type="InterPro" id="IPR005119">
    <property type="entry name" value="LysR_subst-bd"/>
</dbReference>
<dbReference type="GO" id="GO:0003700">
    <property type="term" value="F:DNA-binding transcription factor activity"/>
    <property type="evidence" value="ECO:0007669"/>
    <property type="project" value="InterPro"/>
</dbReference>
<dbReference type="SUPFAM" id="SSF46785">
    <property type="entry name" value="Winged helix' DNA-binding domain"/>
    <property type="match status" value="1"/>
</dbReference>
<name>A0A562IYX2_9GAMM</name>
<keyword evidence="3" id="KW-0238">DNA-binding</keyword>
<dbReference type="InterPro" id="IPR000847">
    <property type="entry name" value="LysR_HTH_N"/>
</dbReference>
<dbReference type="PANTHER" id="PTHR30346">
    <property type="entry name" value="TRANSCRIPTIONAL DUAL REGULATOR HCAR-RELATED"/>
    <property type="match status" value="1"/>
</dbReference>
<dbReference type="OrthoDB" id="9775392at2"/>
<dbReference type="FunFam" id="1.10.10.10:FF:000001">
    <property type="entry name" value="LysR family transcriptional regulator"/>
    <property type="match status" value="1"/>
</dbReference>
<keyword evidence="2" id="KW-0805">Transcription regulation</keyword>
<dbReference type="GO" id="GO:0032993">
    <property type="term" value="C:protein-DNA complex"/>
    <property type="evidence" value="ECO:0007669"/>
    <property type="project" value="TreeGrafter"/>
</dbReference>
<dbReference type="AlphaFoldDB" id="A0A562IYX2"/>
<dbReference type="GO" id="GO:0003677">
    <property type="term" value="F:DNA binding"/>
    <property type="evidence" value="ECO:0007669"/>
    <property type="project" value="UniProtKB-KW"/>
</dbReference>
<evidence type="ECO:0000313" key="7">
    <source>
        <dbReference type="EMBL" id="TWH76209.1"/>
    </source>
</evidence>
<accession>A0A562IYX2</accession>
<evidence type="ECO:0000259" key="6">
    <source>
        <dbReference type="PROSITE" id="PS50931"/>
    </source>
</evidence>
<sequence>MTLTELRYIVTLAQEQHFGRAAERCHVSQPTLSVGVKKLEDELGILIFERTKSAVRLTPVGETIVTQAQKVLEQAQGIRELAQAGKNQLAAPLKVGAIYTIGPYLFPHLIPQLHRVAPEMPLYIEENFTHILRDKLRTGELDAVIIALPFQEADVLTLGLYDEPFYVVMAADHPWTALDSIEADQLSDQNLLLLGEGHCFRDQVLEACPTQKNDNLHNTTIESSSLETIRHMVASGLGISVLPLSAVETHHYAPGILEVRPLVKPAAFRTVAIAWRASFPRPKAIEVLADSIRLCSVIRTGISKG</sequence>
<evidence type="ECO:0000256" key="3">
    <source>
        <dbReference type="ARBA" id="ARBA00023125"/>
    </source>
</evidence>
<evidence type="ECO:0000256" key="2">
    <source>
        <dbReference type="ARBA" id="ARBA00023015"/>
    </source>
</evidence>
<comment type="caution">
    <text evidence="7">The sequence shown here is derived from an EMBL/GenBank/DDBJ whole genome shotgun (WGS) entry which is preliminary data.</text>
</comment>
<keyword evidence="8" id="KW-1185">Reference proteome</keyword>
<dbReference type="RefSeq" id="WP_144570860.1">
    <property type="nucleotide sequence ID" value="NZ_VLKG01000003.1"/>
</dbReference>
<dbReference type="Pfam" id="PF03466">
    <property type="entry name" value="LysR_substrate"/>
    <property type="match status" value="1"/>
</dbReference>
<dbReference type="CDD" id="cd08411">
    <property type="entry name" value="PBP2_OxyR"/>
    <property type="match status" value="1"/>
</dbReference>
<feature type="domain" description="HTH lysR-type" evidence="6">
    <location>
        <begin position="1"/>
        <end position="58"/>
    </location>
</feature>
<dbReference type="Gene3D" id="3.40.190.10">
    <property type="entry name" value="Periplasmic binding protein-like II"/>
    <property type="match status" value="2"/>
</dbReference>
<dbReference type="Proteomes" id="UP000319627">
    <property type="component" value="Unassembled WGS sequence"/>
</dbReference>
<dbReference type="EMBL" id="VLKG01000003">
    <property type="protein sequence ID" value="TWH76209.1"/>
    <property type="molecule type" value="Genomic_DNA"/>
</dbReference>
<proteinExistence type="inferred from homology"/>
<dbReference type="InterPro" id="IPR036388">
    <property type="entry name" value="WH-like_DNA-bd_sf"/>
</dbReference>
<evidence type="ECO:0000256" key="1">
    <source>
        <dbReference type="ARBA" id="ARBA00009437"/>
    </source>
</evidence>
<evidence type="ECO:0000313" key="8">
    <source>
        <dbReference type="Proteomes" id="UP000319627"/>
    </source>
</evidence>